<proteinExistence type="inferred from homology"/>
<dbReference type="EC" id="7.1.1.-" evidence="2"/>
<keyword evidence="4" id="KW-1185">Reference proteome</keyword>
<evidence type="ECO:0000256" key="2">
    <source>
        <dbReference type="RuleBase" id="RU004429"/>
    </source>
</evidence>
<dbReference type="Gene3D" id="1.20.120.1200">
    <property type="entry name" value="NADH-ubiquinone/plastoquinone oxidoreductase chain 6, subunit NuoJ"/>
    <property type="match status" value="1"/>
</dbReference>
<comment type="similarity">
    <text evidence="1 2">Belongs to the complex I subunit 6 family.</text>
</comment>
<dbReference type="InterPro" id="IPR001457">
    <property type="entry name" value="NADH_UbQ/plastoQ_OxRdtase_su6"/>
</dbReference>
<dbReference type="HOGENOM" id="CLU_085957_5_1_5"/>
<dbReference type="NCBIfam" id="NF005164">
    <property type="entry name" value="PRK06638.1-4"/>
    <property type="match status" value="1"/>
</dbReference>
<protein>
    <recommendedName>
        <fullName evidence="2">NADH-quinone oxidoreductase subunit J</fullName>
        <ecNumber evidence="2">7.1.1.-</ecNumber>
    </recommendedName>
</protein>
<dbReference type="GO" id="GO:0008137">
    <property type="term" value="F:NADH dehydrogenase (ubiquinone) activity"/>
    <property type="evidence" value="ECO:0007669"/>
    <property type="project" value="UniProtKB-UniRule"/>
</dbReference>
<dbReference type="GO" id="GO:0005886">
    <property type="term" value="C:plasma membrane"/>
    <property type="evidence" value="ECO:0007669"/>
    <property type="project" value="UniProtKB-SubCell"/>
</dbReference>
<dbReference type="STRING" id="1215343.B488_02660"/>
<keyword evidence="2" id="KW-0812">Transmembrane</keyword>
<keyword evidence="2" id="KW-1003">Cell membrane</keyword>
<dbReference type="Pfam" id="PF00499">
    <property type="entry name" value="Oxidored_q3"/>
    <property type="match status" value="1"/>
</dbReference>
<keyword evidence="2" id="KW-0874">Quinone</keyword>
<feature type="transmembrane region" description="Helical" evidence="2">
    <location>
        <begin position="6"/>
        <end position="25"/>
    </location>
</feature>
<comment type="function">
    <text evidence="2">NDH-1 shuttles electrons from NADH, via FMN and iron-sulfur (Fe-S) centers, to quinones in the respiratory chain. Couples the redox reaction to proton translocation (for every two electrons transferred, four hydrogen ions are translocated across the cytoplasmic membrane), and thus conserves the redox energy in a proton gradient.</text>
</comment>
<name>L0ERY3_LIBCB</name>
<dbReference type="eggNOG" id="COG0839">
    <property type="taxonomic scope" value="Bacteria"/>
</dbReference>
<dbReference type="AlphaFoldDB" id="L0ERY3"/>
<keyword evidence="2" id="KW-0520">NAD</keyword>
<sequence>MGLQALFFYIFSGMLIGSASLVIIVRNPVYSVFFLILAFLNAAGLFLLIGAEFVAMIILVVYIGAVAVLFLFVVMMLDINFEDMRSGFAKHAFLGVFVVGMLGIELILGIKSYSFLSNKQIMPIKDFAKKTNTELIGNVLYTNYIYCFQISGFILLVSMIGAIVLTLRHRNDVRRQDISKQLARNPKNAVELVKVKFRKGIQ</sequence>
<dbReference type="Proteomes" id="UP000010799">
    <property type="component" value="Chromosome"/>
</dbReference>
<feature type="transmembrane region" description="Helical" evidence="2">
    <location>
        <begin position="143"/>
        <end position="167"/>
    </location>
</feature>
<comment type="catalytic activity">
    <reaction evidence="2">
        <text>a quinone + NADH + 5 H(+)(in) = a quinol + NAD(+) + 4 H(+)(out)</text>
        <dbReference type="Rhea" id="RHEA:57888"/>
        <dbReference type="ChEBI" id="CHEBI:15378"/>
        <dbReference type="ChEBI" id="CHEBI:24646"/>
        <dbReference type="ChEBI" id="CHEBI:57540"/>
        <dbReference type="ChEBI" id="CHEBI:57945"/>
        <dbReference type="ChEBI" id="CHEBI:132124"/>
    </reaction>
</comment>
<gene>
    <name evidence="3" type="ordered locus">B488_02660</name>
</gene>
<keyword evidence="2" id="KW-1133">Transmembrane helix</keyword>
<feature type="transmembrane region" description="Helical" evidence="2">
    <location>
        <begin position="32"/>
        <end position="51"/>
    </location>
</feature>
<keyword evidence="3" id="KW-0830">Ubiquinone</keyword>
<reference evidence="3 4" key="1">
    <citation type="journal article" date="2012" name="Stand. Genomic Sci.">
        <title>Complete genome sequence of Liberibacter crescens BT-1.</title>
        <authorList>
            <person name="Leonard M.T."/>
            <person name="Fagen J.R."/>
            <person name="Davis-Richardson A.G."/>
            <person name="Davis M.J."/>
            <person name="Triplett E.W."/>
        </authorList>
    </citation>
    <scope>NUCLEOTIDE SEQUENCE [LARGE SCALE GENOMIC DNA]</scope>
    <source>
        <strain evidence="3 4">BT-1</strain>
    </source>
</reference>
<feature type="transmembrane region" description="Helical" evidence="2">
    <location>
        <begin position="57"/>
        <end position="79"/>
    </location>
</feature>
<dbReference type="RefSeq" id="WP_015272686.1">
    <property type="nucleotide sequence ID" value="NC_019907.1"/>
</dbReference>
<dbReference type="GO" id="GO:0048038">
    <property type="term" value="F:quinone binding"/>
    <property type="evidence" value="ECO:0007669"/>
    <property type="project" value="UniProtKB-UniRule"/>
</dbReference>
<dbReference type="EMBL" id="CP003789">
    <property type="protein sequence ID" value="AGA64259.1"/>
    <property type="molecule type" value="Genomic_DNA"/>
</dbReference>
<evidence type="ECO:0000313" key="4">
    <source>
        <dbReference type="Proteomes" id="UP000010799"/>
    </source>
</evidence>
<feature type="transmembrane region" description="Helical" evidence="2">
    <location>
        <begin position="91"/>
        <end position="110"/>
    </location>
</feature>
<keyword evidence="3" id="KW-0560">Oxidoreductase</keyword>
<dbReference type="KEGG" id="lcc:B488_02660"/>
<dbReference type="PATRIC" id="fig|1215343.11.peg.275"/>
<evidence type="ECO:0000256" key="1">
    <source>
        <dbReference type="ARBA" id="ARBA00005698"/>
    </source>
</evidence>
<evidence type="ECO:0000313" key="3">
    <source>
        <dbReference type="EMBL" id="AGA64259.1"/>
    </source>
</evidence>
<accession>L0ERY3</accession>
<dbReference type="InterPro" id="IPR042106">
    <property type="entry name" value="Nuo/plastoQ_OxRdtase_6_NuoJ"/>
</dbReference>
<keyword evidence="2" id="KW-0472">Membrane</keyword>
<dbReference type="GO" id="GO:0016491">
    <property type="term" value="F:oxidoreductase activity"/>
    <property type="evidence" value="ECO:0007669"/>
    <property type="project" value="UniProtKB-KW"/>
</dbReference>
<dbReference type="PANTHER" id="PTHR33269:SF17">
    <property type="entry name" value="NADH-UBIQUINONE OXIDOREDUCTASE CHAIN 6"/>
    <property type="match status" value="1"/>
</dbReference>
<dbReference type="PANTHER" id="PTHR33269">
    <property type="entry name" value="NADH-UBIQUINONE OXIDOREDUCTASE CHAIN 6"/>
    <property type="match status" value="1"/>
</dbReference>
<organism evidence="3 4">
    <name type="scientific">Liberibacter crescens (strain BT-1)</name>
    <dbReference type="NCBI Taxonomy" id="1215343"/>
    <lineage>
        <taxon>Bacteria</taxon>
        <taxon>Pseudomonadati</taxon>
        <taxon>Pseudomonadota</taxon>
        <taxon>Alphaproteobacteria</taxon>
        <taxon>Hyphomicrobiales</taxon>
        <taxon>Rhizobiaceae</taxon>
        <taxon>Liberibacter</taxon>
    </lineage>
</organism>
<comment type="subcellular location">
    <subcellularLocation>
        <location evidence="2">Cell membrane</location>
        <topology evidence="2">Multi-pass membrane protein</topology>
    </subcellularLocation>
</comment>